<accession>A0A8K0PEC3</accession>
<comment type="caution">
    <text evidence="1">The sequence shown here is derived from an EMBL/GenBank/DDBJ whole genome shotgun (WGS) entry which is preliminary data.</text>
</comment>
<dbReference type="OrthoDB" id="416496at2759"/>
<dbReference type="SUPFAM" id="SSF53335">
    <property type="entry name" value="S-adenosyl-L-methionine-dependent methyltransferases"/>
    <property type="match status" value="1"/>
</dbReference>
<evidence type="ECO:0000313" key="2">
    <source>
        <dbReference type="Proteomes" id="UP000809789"/>
    </source>
</evidence>
<dbReference type="InterPro" id="IPR029063">
    <property type="entry name" value="SAM-dependent_MTases_sf"/>
</dbReference>
<name>A0A8K0PEC3_9PEZI</name>
<dbReference type="PANTHER" id="PTHR42912:SF83">
    <property type="entry name" value="METHYLTRANSFERASE TYPE 11 DOMAIN-CONTAINING PROTEIN"/>
    <property type="match status" value="1"/>
</dbReference>
<dbReference type="InterPro" id="IPR050508">
    <property type="entry name" value="Methyltransf_Superfamily"/>
</dbReference>
<reference evidence="1" key="1">
    <citation type="submission" date="2021-07" db="EMBL/GenBank/DDBJ databases">
        <title>Elsinoe batatas strain:CRI-CJ2 Genome sequencing and assembly.</title>
        <authorList>
            <person name="Huang L."/>
        </authorList>
    </citation>
    <scope>NUCLEOTIDE SEQUENCE</scope>
    <source>
        <strain evidence="1">CRI-CJ2</strain>
    </source>
</reference>
<evidence type="ECO:0000313" key="1">
    <source>
        <dbReference type="EMBL" id="KAG8626611.1"/>
    </source>
</evidence>
<proteinExistence type="predicted"/>
<gene>
    <name evidence="1" type="ORF">KVT40_005556</name>
</gene>
<organism evidence="1 2">
    <name type="scientific">Elsinoe batatas</name>
    <dbReference type="NCBI Taxonomy" id="2601811"/>
    <lineage>
        <taxon>Eukaryota</taxon>
        <taxon>Fungi</taxon>
        <taxon>Dikarya</taxon>
        <taxon>Ascomycota</taxon>
        <taxon>Pezizomycotina</taxon>
        <taxon>Dothideomycetes</taxon>
        <taxon>Dothideomycetidae</taxon>
        <taxon>Myriangiales</taxon>
        <taxon>Elsinoaceae</taxon>
        <taxon>Elsinoe</taxon>
    </lineage>
</organism>
<dbReference type="Proteomes" id="UP000809789">
    <property type="component" value="Unassembled WGS sequence"/>
</dbReference>
<protein>
    <recommendedName>
        <fullName evidence="3">S-adenosyl-L-methionine-dependent methyltransferase</fullName>
    </recommendedName>
</protein>
<dbReference type="EMBL" id="JAESVG020000006">
    <property type="protein sequence ID" value="KAG8626611.1"/>
    <property type="molecule type" value="Genomic_DNA"/>
</dbReference>
<dbReference type="PANTHER" id="PTHR42912">
    <property type="entry name" value="METHYLTRANSFERASE"/>
    <property type="match status" value="1"/>
</dbReference>
<dbReference type="Pfam" id="PF13489">
    <property type="entry name" value="Methyltransf_23"/>
    <property type="match status" value="1"/>
</dbReference>
<sequence>MLRPRLLSLRPLTHTRHASTRHFLDVRGRIRKPVSYPDPELEAASRAALQEKVARWRTWPLSLGILTAGALGLYLSLLIASTTKESDQTIPAPKTQSELTEVYDRTAKSFDADVNLSERLMGITRVRKGLASQCRGHVLEVSCGTARNLGYYRFGSEDGIKSLTLADLSLQMVEQGRLKWFALRDQGRLVGEIGKVQVRFWKGDVKGEMPPPPLREGEKRPEGYDTIIQSMGLCSTDEPVELLRNLSGYLNPSNPDAKILLLEHGRSYFNWWNGVLDSQAAMHASKHGCWWNRDIGEIVKQSGLEVVRERRNNFGTTWIFELKLVKKVEPAPHSTGEAPPEAGTGGGWSDWLPRWTYEKICKW</sequence>
<dbReference type="AlphaFoldDB" id="A0A8K0PEC3"/>
<dbReference type="Gene3D" id="3.40.50.150">
    <property type="entry name" value="Vaccinia Virus protein VP39"/>
    <property type="match status" value="1"/>
</dbReference>
<keyword evidence="2" id="KW-1185">Reference proteome</keyword>
<evidence type="ECO:0008006" key="3">
    <source>
        <dbReference type="Google" id="ProtNLM"/>
    </source>
</evidence>
<dbReference type="GO" id="GO:0008168">
    <property type="term" value="F:methyltransferase activity"/>
    <property type="evidence" value="ECO:0007669"/>
    <property type="project" value="TreeGrafter"/>
</dbReference>